<dbReference type="InterPro" id="IPR011856">
    <property type="entry name" value="tRNA_endonuc-like_dom_sf"/>
</dbReference>
<dbReference type="GO" id="GO:0006310">
    <property type="term" value="P:DNA recombination"/>
    <property type="evidence" value="ECO:0007669"/>
    <property type="project" value="UniProtKB-KW"/>
</dbReference>
<evidence type="ECO:0000256" key="8">
    <source>
        <dbReference type="ARBA" id="ARBA00023125"/>
    </source>
</evidence>
<dbReference type="GO" id="GO:0008821">
    <property type="term" value="F:crossover junction DNA endonuclease activity"/>
    <property type="evidence" value="ECO:0007669"/>
    <property type="project" value="UniProtKB-EC"/>
</dbReference>
<comment type="cofactor">
    <cofactor evidence="1">
        <name>Mg(2+)</name>
        <dbReference type="ChEBI" id="CHEBI:18420"/>
    </cofactor>
</comment>
<organism evidence="12 14">
    <name type="scientific">Sulfuracidifex tepidarius</name>
    <dbReference type="NCBI Taxonomy" id="1294262"/>
    <lineage>
        <taxon>Archaea</taxon>
        <taxon>Thermoproteota</taxon>
        <taxon>Thermoprotei</taxon>
        <taxon>Sulfolobales</taxon>
        <taxon>Sulfolobaceae</taxon>
        <taxon>Sulfuracidifex</taxon>
    </lineage>
</organism>
<gene>
    <name evidence="12" type="ORF">IC006_1297</name>
    <name evidence="13" type="ORF">IC007_1272</name>
</gene>
<sequence length="151" mass="16703">MNPRKRKGTSVELFLFKKLRDKGFAVTRAPASGSKRKDPIPDIIAMKKGIIVLIELKSRSKEGKIYVSKEQAEGAKEFADKSGGYLFLGIKTPSTFKFLDFSKLRSTKGGNYVADEPTVDKEGLSFEDLLKFVDNKLGISLDTFFADGNNG</sequence>
<dbReference type="PANTHER" id="PTHR39651:SF1">
    <property type="entry name" value="HOLLIDAY JUNCTION RESOLVASE HJC"/>
    <property type="match status" value="1"/>
</dbReference>
<evidence type="ECO:0000256" key="7">
    <source>
        <dbReference type="ARBA" id="ARBA00022842"/>
    </source>
</evidence>
<evidence type="ECO:0000256" key="1">
    <source>
        <dbReference type="ARBA" id="ARBA00001946"/>
    </source>
</evidence>
<name>A0A510DUU4_9CREN</name>
<dbReference type="GO" id="GO:0006281">
    <property type="term" value="P:DNA repair"/>
    <property type="evidence" value="ECO:0007669"/>
    <property type="project" value="UniProtKB-KW"/>
</dbReference>
<dbReference type="NCBIfam" id="NF040854">
    <property type="entry name" value="Hol_resolv_Hjc"/>
    <property type="match status" value="1"/>
</dbReference>
<dbReference type="Gene3D" id="3.40.1350.10">
    <property type="match status" value="1"/>
</dbReference>
<dbReference type="PANTHER" id="PTHR39651">
    <property type="entry name" value="HOLLIDAY JUNCTION RESOLVASE HJC"/>
    <property type="match status" value="1"/>
</dbReference>
<proteinExistence type="predicted"/>
<dbReference type="GO" id="GO:0046872">
    <property type="term" value="F:metal ion binding"/>
    <property type="evidence" value="ECO:0007669"/>
    <property type="project" value="UniProtKB-KW"/>
</dbReference>
<reference evidence="15" key="1">
    <citation type="submission" date="2018-09" db="EMBL/GenBank/DDBJ databases">
        <title>Complete Genome Sequencing of Sulfolobus sp. JCM 16834.</title>
        <authorList>
            <person name="Kato S."/>
            <person name="Itoh T."/>
            <person name="Ohkuma M."/>
        </authorList>
    </citation>
    <scope>NUCLEOTIDE SEQUENCE [LARGE SCALE GENOMIC DNA]</scope>
    <source>
        <strain evidence="15">IC-007</strain>
    </source>
</reference>
<keyword evidence="14" id="KW-1185">Reference proteome</keyword>
<dbReference type="Proteomes" id="UP000325030">
    <property type="component" value="Chromosome"/>
</dbReference>
<dbReference type="EMBL" id="AP018930">
    <property type="protein sequence ID" value="BBG26751.1"/>
    <property type="molecule type" value="Genomic_DNA"/>
</dbReference>
<evidence type="ECO:0000256" key="10">
    <source>
        <dbReference type="ARBA" id="ARBA00023204"/>
    </source>
</evidence>
<dbReference type="Pfam" id="PF01870">
    <property type="entry name" value="Hjc"/>
    <property type="match status" value="1"/>
</dbReference>
<dbReference type="OrthoDB" id="34330at2157"/>
<dbReference type="GO" id="GO:0003677">
    <property type="term" value="F:DNA binding"/>
    <property type="evidence" value="ECO:0007669"/>
    <property type="project" value="UniProtKB-KW"/>
</dbReference>
<dbReference type="STRING" id="1294262.GCA_001316085_01264"/>
<evidence type="ECO:0000256" key="9">
    <source>
        <dbReference type="ARBA" id="ARBA00023172"/>
    </source>
</evidence>
<dbReference type="PIRSF" id="PIRSF004985">
    <property type="entry name" value="Hlld_jn_rslvs_ar"/>
    <property type="match status" value="1"/>
</dbReference>
<accession>A0A510E2L6</accession>
<dbReference type="EMBL" id="AP018929">
    <property type="protein sequence ID" value="BBG23996.1"/>
    <property type="molecule type" value="Genomic_DNA"/>
</dbReference>
<dbReference type="RefSeq" id="WP_054845645.1">
    <property type="nucleotide sequence ID" value="NZ_AP018929.1"/>
</dbReference>
<dbReference type="SUPFAM" id="SSF52980">
    <property type="entry name" value="Restriction endonuclease-like"/>
    <property type="match status" value="1"/>
</dbReference>
<dbReference type="GeneID" id="41717615"/>
<evidence type="ECO:0000256" key="4">
    <source>
        <dbReference type="ARBA" id="ARBA00022759"/>
    </source>
</evidence>
<protein>
    <submittedName>
        <fullName evidence="12">Holliday junction resolvase Hjc</fullName>
    </submittedName>
</protein>
<dbReference type="AlphaFoldDB" id="A0A510DUU4"/>
<comment type="catalytic activity">
    <reaction evidence="11">
        <text>Endonucleolytic cleavage at a junction such as a reciprocal single-stranded crossover between two homologous DNA duplexes (Holliday junction).</text>
        <dbReference type="EC" id="3.1.21.10"/>
    </reaction>
</comment>
<keyword evidence="4" id="KW-0255">Endonuclease</keyword>
<evidence type="ECO:0000256" key="5">
    <source>
        <dbReference type="ARBA" id="ARBA00022763"/>
    </source>
</evidence>
<keyword evidence="7" id="KW-0460">Magnesium</keyword>
<evidence type="ECO:0000313" key="13">
    <source>
        <dbReference type="EMBL" id="BBG26751.1"/>
    </source>
</evidence>
<dbReference type="InterPro" id="IPR011335">
    <property type="entry name" value="Restrct_endonuc-II-like"/>
</dbReference>
<keyword evidence="10" id="KW-0234">DNA repair</keyword>
<evidence type="ECO:0000313" key="15">
    <source>
        <dbReference type="Proteomes" id="UP000325030"/>
    </source>
</evidence>
<dbReference type="Proteomes" id="UP000322983">
    <property type="component" value="Chromosome"/>
</dbReference>
<evidence type="ECO:0000313" key="12">
    <source>
        <dbReference type="EMBL" id="BBG23996.1"/>
    </source>
</evidence>
<evidence type="ECO:0000256" key="3">
    <source>
        <dbReference type="ARBA" id="ARBA00022723"/>
    </source>
</evidence>
<accession>A0A510DUU4</accession>
<keyword evidence="8" id="KW-0238">DNA-binding</keyword>
<reference evidence="12 14" key="2">
    <citation type="journal article" date="2020" name="Int. J. Syst. Evol. Microbiol.">
        <title>Sulfuracidifex tepidarius gen. nov., sp. nov. and transfer of Sulfolobus metallicus Huber and Stetter 1992 to the genus Sulfuracidifex as Sulfuracidifex metallicus comb. nov.</title>
        <authorList>
            <person name="Itoh T."/>
            <person name="Miura T."/>
            <person name="Sakai H.D."/>
            <person name="Kato S."/>
            <person name="Ohkuma M."/>
            <person name="Takashina T."/>
        </authorList>
    </citation>
    <scope>NUCLEOTIDE SEQUENCE [LARGE SCALE GENOMIC DNA]</scope>
    <source>
        <strain evidence="12 14">IC-006</strain>
        <strain evidence="13">IC-007</strain>
    </source>
</reference>
<dbReference type="InterPro" id="IPR014428">
    <property type="entry name" value="Hjc_arc"/>
</dbReference>
<keyword evidence="5" id="KW-0227">DNA damage</keyword>
<evidence type="ECO:0000256" key="2">
    <source>
        <dbReference type="ARBA" id="ARBA00022722"/>
    </source>
</evidence>
<evidence type="ECO:0000256" key="11">
    <source>
        <dbReference type="ARBA" id="ARBA00029354"/>
    </source>
</evidence>
<dbReference type="KEGG" id="step:IC006_1297"/>
<evidence type="ECO:0000256" key="6">
    <source>
        <dbReference type="ARBA" id="ARBA00022801"/>
    </source>
</evidence>
<keyword evidence="6" id="KW-0378">Hydrolase</keyword>
<keyword evidence="3" id="KW-0479">Metal-binding</keyword>
<evidence type="ECO:0000313" key="14">
    <source>
        <dbReference type="Proteomes" id="UP000322983"/>
    </source>
</evidence>
<dbReference type="InterPro" id="IPR002732">
    <property type="entry name" value="Hjc"/>
</dbReference>
<keyword evidence="9" id="KW-0233">DNA recombination</keyword>
<keyword evidence="2" id="KW-0540">Nuclease</keyword>